<dbReference type="EMBL" id="MPIN01000023">
    <property type="protein sequence ID" value="OJH34092.1"/>
    <property type="molecule type" value="Genomic_DNA"/>
</dbReference>
<gene>
    <name evidence="2" type="ORF">BON30_45635</name>
</gene>
<dbReference type="InterPro" id="IPR011754">
    <property type="entry name" value="Mxa_paralog_2268"/>
</dbReference>
<dbReference type="AlphaFoldDB" id="A0A1L9AVQ6"/>
<dbReference type="Proteomes" id="UP000182229">
    <property type="component" value="Unassembled WGS sequence"/>
</dbReference>
<protein>
    <submittedName>
        <fullName evidence="2">Uncharacterized protein</fullName>
    </submittedName>
</protein>
<reference evidence="2 3" key="2">
    <citation type="submission" date="2016-12" db="EMBL/GenBank/DDBJ databases">
        <title>Draft Genome Sequence of Cystobacter ferrugineus Strain Cbfe23.</title>
        <authorList>
            <person name="Akbar S."/>
            <person name="Dowd S.E."/>
            <person name="Stevens D.C."/>
        </authorList>
    </citation>
    <scope>NUCLEOTIDE SEQUENCE [LARGE SCALE GENOMIC DNA]</scope>
    <source>
        <strain evidence="2 3">Cbfe23</strain>
    </source>
</reference>
<keyword evidence="1" id="KW-0175">Coiled coil</keyword>
<feature type="coiled-coil region" evidence="1">
    <location>
        <begin position="84"/>
        <end position="118"/>
    </location>
</feature>
<keyword evidence="3" id="KW-1185">Reference proteome</keyword>
<comment type="caution">
    <text evidence="2">The sequence shown here is derived from an EMBL/GenBank/DDBJ whole genome shotgun (WGS) entry which is preliminary data.</text>
</comment>
<organism evidence="2 3">
    <name type="scientific">Cystobacter ferrugineus</name>
    <dbReference type="NCBI Taxonomy" id="83449"/>
    <lineage>
        <taxon>Bacteria</taxon>
        <taxon>Pseudomonadati</taxon>
        <taxon>Myxococcota</taxon>
        <taxon>Myxococcia</taxon>
        <taxon>Myxococcales</taxon>
        <taxon>Cystobacterineae</taxon>
        <taxon>Archangiaceae</taxon>
        <taxon>Cystobacter</taxon>
    </lineage>
</organism>
<name>A0A1L9AVQ6_9BACT</name>
<evidence type="ECO:0000313" key="2">
    <source>
        <dbReference type="EMBL" id="OJH34092.1"/>
    </source>
</evidence>
<accession>A0A1L9AVQ6</accession>
<sequence length="253" mass="29424">MTGVVFDAPVSVELQEEFRFEEISRGRTSISVMPPRDMAPGERLRLSARYVDGNHQEDALTLFLVASPDQSTRQVEVFRDTRTRESFERELAQERAERQRSQQELARLRLELEQLRQQYEDPHQLYWLIFNRSMTREGVRARTFKKSLIGLESKELRIDRGVSYRSKYRVAIELWLVHSGSSPWRDIVIEARRTNGEEWPIVHTKQQAMPVVNVAFMLVIEMEAPAAWASEECDLHLHDGAGKNLNITGIEFP</sequence>
<dbReference type="NCBIfam" id="TIGR02268">
    <property type="entry name" value="Myxococcus xanthus paralogous family TIGR02268"/>
    <property type="match status" value="1"/>
</dbReference>
<evidence type="ECO:0000256" key="1">
    <source>
        <dbReference type="SAM" id="Coils"/>
    </source>
</evidence>
<proteinExistence type="predicted"/>
<evidence type="ECO:0000313" key="3">
    <source>
        <dbReference type="Proteomes" id="UP000182229"/>
    </source>
</evidence>
<reference evidence="3" key="1">
    <citation type="submission" date="2016-11" db="EMBL/GenBank/DDBJ databases">
        <authorList>
            <person name="Shukria A."/>
            <person name="Stevens D.C."/>
        </authorList>
    </citation>
    <scope>NUCLEOTIDE SEQUENCE [LARGE SCALE GENOMIC DNA]</scope>
    <source>
        <strain evidence="3">Cbfe23</strain>
    </source>
</reference>
<dbReference type="Pfam" id="PF09544">
    <property type="entry name" value="DUF2381"/>
    <property type="match status" value="1"/>
</dbReference>